<keyword evidence="2" id="KW-1185">Reference proteome</keyword>
<gene>
    <name evidence="1" type="ORF">CI1B_78250</name>
</gene>
<organism evidence="1 2">
    <name type="scientific">Bradyrhizobium ivorense</name>
    <dbReference type="NCBI Taxonomy" id="2511166"/>
    <lineage>
        <taxon>Bacteria</taxon>
        <taxon>Pseudomonadati</taxon>
        <taxon>Pseudomonadota</taxon>
        <taxon>Alphaproteobacteria</taxon>
        <taxon>Hyphomicrobiales</taxon>
        <taxon>Nitrobacteraceae</taxon>
        <taxon>Bradyrhizobium</taxon>
    </lineage>
</organism>
<name>A0A508TZH9_9BRAD</name>
<sequence>MARCYSNRQFCSLGPLPPRTPARPDPQVPKDTKLGPCAHGKIGAFYFYADGSTDDPAFGFCDIELSVQRVTENTMRLELYCIADGYQSARGVGARHPLKLAVLAGETVLGTASWHFPDVICGHADPMHFAADIRLDDGLFANLDRVELSRTSGESEPCG</sequence>
<dbReference type="EMBL" id="CAADFC020000033">
    <property type="protein sequence ID" value="VIO79492.1"/>
    <property type="molecule type" value="Genomic_DNA"/>
</dbReference>
<evidence type="ECO:0000313" key="2">
    <source>
        <dbReference type="Proteomes" id="UP000328092"/>
    </source>
</evidence>
<comment type="caution">
    <text evidence="1">The sequence shown here is derived from an EMBL/GenBank/DDBJ whole genome shotgun (WGS) entry which is preliminary data.</text>
</comment>
<dbReference type="Proteomes" id="UP000328092">
    <property type="component" value="Unassembled WGS sequence"/>
</dbReference>
<accession>A0A508TZH9</accession>
<protein>
    <submittedName>
        <fullName evidence="1">Uncharacterized protein</fullName>
    </submittedName>
</protein>
<proteinExistence type="predicted"/>
<dbReference type="AlphaFoldDB" id="A0A508TZH9"/>
<reference evidence="1" key="1">
    <citation type="submission" date="2019-02" db="EMBL/GenBank/DDBJ databases">
        <authorList>
            <person name="Pothier F.J."/>
        </authorList>
    </citation>
    <scope>NUCLEOTIDE SEQUENCE</scope>
    <source>
        <strain evidence="1">CI-1B</strain>
    </source>
</reference>
<evidence type="ECO:0000313" key="1">
    <source>
        <dbReference type="EMBL" id="VIO79492.1"/>
    </source>
</evidence>